<evidence type="ECO:0000313" key="2">
    <source>
        <dbReference type="Proteomes" id="UP001148662"/>
    </source>
</evidence>
<protein>
    <submittedName>
        <fullName evidence="1">Uncharacterized protein</fullName>
    </submittedName>
</protein>
<dbReference type="EMBL" id="JANHOG010001098">
    <property type="protein sequence ID" value="KAJ3544187.1"/>
    <property type="molecule type" value="Genomic_DNA"/>
</dbReference>
<organism evidence="1 2">
    <name type="scientific">Phlebia brevispora</name>
    <dbReference type="NCBI Taxonomy" id="194682"/>
    <lineage>
        <taxon>Eukaryota</taxon>
        <taxon>Fungi</taxon>
        <taxon>Dikarya</taxon>
        <taxon>Basidiomycota</taxon>
        <taxon>Agaricomycotina</taxon>
        <taxon>Agaricomycetes</taxon>
        <taxon>Polyporales</taxon>
        <taxon>Meruliaceae</taxon>
        <taxon>Phlebia</taxon>
    </lineage>
</organism>
<dbReference type="Proteomes" id="UP001148662">
    <property type="component" value="Unassembled WGS sequence"/>
</dbReference>
<sequence length="195" mass="21374">MSAPSSTAVDTPSDTSVLFARGVIARLAVWPALRVAVDQGWGGPESAQKRTWIASVVVDAFEEEDPVPDATYIELQLLQIMEDEFETELEDGSAEVVAKDVVKLWNEVQAGSQDALKEFEEQAEKLKGKKVQVEEAAGDDSDWEDESGEEGMDEDDTEAPQLLDTQSMPARPPKPEPEVDEDGFTVIKGKGRSHR</sequence>
<name>A0ACC1SQ18_9APHY</name>
<keyword evidence="2" id="KW-1185">Reference proteome</keyword>
<accession>A0ACC1SQ18</accession>
<comment type="caution">
    <text evidence="1">The sequence shown here is derived from an EMBL/GenBank/DDBJ whole genome shotgun (WGS) entry which is preliminary data.</text>
</comment>
<proteinExistence type="predicted"/>
<evidence type="ECO:0000313" key="1">
    <source>
        <dbReference type="EMBL" id="KAJ3544187.1"/>
    </source>
</evidence>
<reference evidence="1" key="1">
    <citation type="submission" date="2022-07" db="EMBL/GenBank/DDBJ databases">
        <title>Genome Sequence of Phlebia brevispora.</title>
        <authorList>
            <person name="Buettner E."/>
        </authorList>
    </citation>
    <scope>NUCLEOTIDE SEQUENCE</scope>
    <source>
        <strain evidence="1">MPL23</strain>
    </source>
</reference>
<gene>
    <name evidence="1" type="ORF">NM688_g5770</name>
</gene>